<evidence type="ECO:0008006" key="4">
    <source>
        <dbReference type="Google" id="ProtNLM"/>
    </source>
</evidence>
<dbReference type="PROSITE" id="PS51257">
    <property type="entry name" value="PROKAR_LIPOPROTEIN"/>
    <property type="match status" value="1"/>
</dbReference>
<name>A0ABT0YNV4_9BURK</name>
<comment type="caution">
    <text evidence="2">The sequence shown here is derived from an EMBL/GenBank/DDBJ whole genome shotgun (WGS) entry which is preliminary data.</text>
</comment>
<evidence type="ECO:0000313" key="2">
    <source>
        <dbReference type="EMBL" id="MCM5680410.1"/>
    </source>
</evidence>
<accession>A0ABT0YNV4</accession>
<reference evidence="2" key="1">
    <citation type="submission" date="2022-05" db="EMBL/GenBank/DDBJ databases">
        <title>Schlegelella sp. nov., isolated from mangrove soil.</title>
        <authorList>
            <person name="Liu Y."/>
            <person name="Ge X."/>
            <person name="Liu W."/>
        </authorList>
    </citation>
    <scope>NUCLEOTIDE SEQUENCE</scope>
    <source>
        <strain evidence="2">S2-27</strain>
    </source>
</reference>
<proteinExistence type="predicted"/>
<protein>
    <recommendedName>
        <fullName evidence="4">TonB C-terminal domain-containing protein</fullName>
    </recommendedName>
</protein>
<keyword evidence="3" id="KW-1185">Reference proteome</keyword>
<evidence type="ECO:0000256" key="1">
    <source>
        <dbReference type="SAM" id="MobiDB-lite"/>
    </source>
</evidence>
<feature type="region of interest" description="Disordered" evidence="1">
    <location>
        <begin position="37"/>
        <end position="59"/>
    </location>
</feature>
<dbReference type="EMBL" id="JAMKFE010000006">
    <property type="protein sequence ID" value="MCM5680410.1"/>
    <property type="molecule type" value="Genomic_DNA"/>
</dbReference>
<evidence type="ECO:0000313" key="3">
    <source>
        <dbReference type="Proteomes" id="UP001165541"/>
    </source>
</evidence>
<organism evidence="2 3">
    <name type="scientific">Caldimonas mangrovi</name>
    <dbReference type="NCBI Taxonomy" id="2944811"/>
    <lineage>
        <taxon>Bacteria</taxon>
        <taxon>Pseudomonadati</taxon>
        <taxon>Pseudomonadota</taxon>
        <taxon>Betaproteobacteria</taxon>
        <taxon>Burkholderiales</taxon>
        <taxon>Sphaerotilaceae</taxon>
        <taxon>Caldimonas</taxon>
    </lineage>
</organism>
<sequence length="172" mass="18860">MSERRRSGGYAWRVPFSLAALGAAIVAVVGGCAQKAPVPAPEPAPPAARPVAPPVAKPAPRVEAPARTWEQYRLRVGQRIAEVNAAGVYLDTPPDILLAIPVLEIELNADGSVRRIEVLRYPRQAKDTTQLAIDAVRRAGPFGSVAHLPKPWRFPETFLFRDDRRFKPRSLD</sequence>
<dbReference type="RefSeq" id="WP_251778847.1">
    <property type="nucleotide sequence ID" value="NZ_JAMKFE010000006.1"/>
</dbReference>
<gene>
    <name evidence="2" type="ORF">M8A51_12805</name>
</gene>
<feature type="compositionally biased region" description="Pro residues" evidence="1">
    <location>
        <begin position="38"/>
        <end position="57"/>
    </location>
</feature>
<dbReference type="Proteomes" id="UP001165541">
    <property type="component" value="Unassembled WGS sequence"/>
</dbReference>